<keyword evidence="3 10" id="KW-0479">Metal-binding</keyword>
<feature type="binding site" evidence="10">
    <location>
        <begin position="147"/>
        <end position="150"/>
    </location>
    <ligand>
        <name>substrate</name>
    </ligand>
</feature>
<evidence type="ECO:0000256" key="6">
    <source>
        <dbReference type="ARBA" id="ARBA00022842"/>
    </source>
</evidence>
<comment type="catalytic activity">
    <reaction evidence="9 10">
        <text>XTP + H2O = XMP + diphosphate + H(+)</text>
        <dbReference type="Rhea" id="RHEA:28610"/>
        <dbReference type="ChEBI" id="CHEBI:15377"/>
        <dbReference type="ChEBI" id="CHEBI:15378"/>
        <dbReference type="ChEBI" id="CHEBI:33019"/>
        <dbReference type="ChEBI" id="CHEBI:57464"/>
        <dbReference type="ChEBI" id="CHEBI:61314"/>
        <dbReference type="EC" id="3.6.1.66"/>
    </reaction>
</comment>
<dbReference type="AlphaFoldDB" id="A0A1I4TPM2"/>
<keyword evidence="7 10" id="KW-0546">Nucleotide metabolism</keyword>
<feature type="binding site" evidence="10">
    <location>
        <position position="68"/>
    </location>
    <ligand>
        <name>Mg(2+)</name>
        <dbReference type="ChEBI" id="CHEBI:18420"/>
    </ligand>
</feature>
<feature type="binding site" evidence="10">
    <location>
        <position position="39"/>
    </location>
    <ligand>
        <name>Mg(2+)</name>
        <dbReference type="ChEBI" id="CHEBI:18420"/>
    </ligand>
</feature>
<keyword evidence="4 10" id="KW-0547">Nucleotide-binding</keyword>
<evidence type="ECO:0000256" key="9">
    <source>
        <dbReference type="ARBA" id="ARBA00052017"/>
    </source>
</evidence>
<evidence type="ECO:0000256" key="4">
    <source>
        <dbReference type="ARBA" id="ARBA00022741"/>
    </source>
</evidence>
<evidence type="ECO:0000256" key="3">
    <source>
        <dbReference type="ARBA" id="ARBA00022723"/>
    </source>
</evidence>
<evidence type="ECO:0000313" key="13">
    <source>
        <dbReference type="Proteomes" id="UP000199149"/>
    </source>
</evidence>
<comment type="subunit">
    <text evidence="2 10">Homodimer.</text>
</comment>
<evidence type="ECO:0000256" key="5">
    <source>
        <dbReference type="ARBA" id="ARBA00022801"/>
    </source>
</evidence>
<dbReference type="GO" id="GO:0000166">
    <property type="term" value="F:nucleotide binding"/>
    <property type="evidence" value="ECO:0007669"/>
    <property type="project" value="UniProtKB-KW"/>
</dbReference>
<reference evidence="13" key="1">
    <citation type="submission" date="2016-10" db="EMBL/GenBank/DDBJ databases">
        <authorList>
            <person name="Varghese N."/>
            <person name="Submissions S."/>
        </authorList>
    </citation>
    <scope>NUCLEOTIDE SEQUENCE [LARGE SCALE GENOMIC DNA]</scope>
    <source>
        <strain evidence="13">XJ109</strain>
    </source>
</reference>
<comment type="similarity">
    <text evidence="1 10 11">Belongs to the HAM1 NTPase family.</text>
</comment>
<dbReference type="Gene3D" id="3.90.950.10">
    <property type="match status" value="1"/>
</dbReference>
<sequence>MELIFATHNDHKVKEVAQMLPSYLTMKSLTDINFHDEIDETGKTFEENALLKAKTIFEKTNKNIFADDSGLVIDALDGAPGVYSARYAGTGKDADNVTKALKELEGKTNRKAYFISIFCLILNGKEYFFEGKVNGTISTEILGEDGFGYDPIFIPDGYSKSFAQMTAEEKNNISHRGLAVKKLNYFLTKQNKN</sequence>
<accession>A0A1I4TPM2</accession>
<evidence type="ECO:0000256" key="10">
    <source>
        <dbReference type="HAMAP-Rule" id="MF_01405"/>
    </source>
</evidence>
<dbReference type="GO" id="GO:0009146">
    <property type="term" value="P:purine nucleoside triphosphate catabolic process"/>
    <property type="evidence" value="ECO:0007669"/>
    <property type="project" value="UniProtKB-UniRule"/>
</dbReference>
<dbReference type="InterPro" id="IPR029001">
    <property type="entry name" value="ITPase-like_fam"/>
</dbReference>
<feature type="active site" description="Proton acceptor" evidence="10">
    <location>
        <position position="68"/>
    </location>
</feature>
<comment type="cofactor">
    <cofactor evidence="10">
        <name>Mg(2+)</name>
        <dbReference type="ChEBI" id="CHEBI:18420"/>
    </cofactor>
    <text evidence="10">Binds 1 Mg(2+) ion per subunit.</text>
</comment>
<comment type="function">
    <text evidence="10">Pyrophosphatase that catalyzes the hydrolysis of nucleoside triphosphates to their monophosphate derivatives, with a high preference for the non-canonical purine nucleotides XTP (xanthosine triphosphate), dITP (deoxyinosine triphosphate) and ITP. Seems to function as a house-cleaning enzyme that removes non-canonical purine nucleotides from the nucleotide pool, thus preventing their incorporation into DNA/RNA and avoiding chromosomal lesions.</text>
</comment>
<gene>
    <name evidence="12" type="ORF">SAMN05421738_102297</name>
</gene>
<dbReference type="PANTHER" id="PTHR11067">
    <property type="entry name" value="INOSINE TRIPHOSPHATE PYROPHOSPHATASE/HAM1 PROTEIN"/>
    <property type="match status" value="1"/>
</dbReference>
<evidence type="ECO:0000256" key="8">
    <source>
        <dbReference type="ARBA" id="ARBA00051875"/>
    </source>
</evidence>
<dbReference type="OrthoDB" id="9807456at2"/>
<feature type="binding site" evidence="10">
    <location>
        <position position="69"/>
    </location>
    <ligand>
        <name>substrate</name>
    </ligand>
</feature>
<dbReference type="GO" id="GO:0017111">
    <property type="term" value="F:ribonucleoside triphosphate phosphatase activity"/>
    <property type="evidence" value="ECO:0007669"/>
    <property type="project" value="InterPro"/>
</dbReference>
<evidence type="ECO:0000256" key="2">
    <source>
        <dbReference type="ARBA" id="ARBA00011738"/>
    </source>
</evidence>
<dbReference type="GO" id="GO:0035870">
    <property type="term" value="F:dITP diphosphatase activity"/>
    <property type="evidence" value="ECO:0007669"/>
    <property type="project" value="UniProtKB-UniRule"/>
</dbReference>
<dbReference type="GO" id="GO:0036222">
    <property type="term" value="F:XTP diphosphatase activity"/>
    <property type="evidence" value="ECO:0007669"/>
    <property type="project" value="UniProtKB-UniRule"/>
</dbReference>
<name>A0A1I4TPM2_9FLAO</name>
<keyword evidence="13" id="KW-1185">Reference proteome</keyword>
<dbReference type="NCBIfam" id="TIGR00042">
    <property type="entry name" value="RdgB/HAM1 family non-canonical purine NTP pyrophosphatase"/>
    <property type="match status" value="1"/>
</dbReference>
<dbReference type="EC" id="3.6.1.66" evidence="10"/>
<dbReference type="HAMAP" id="MF_01405">
    <property type="entry name" value="Non_canon_purine_NTPase"/>
    <property type="match status" value="1"/>
</dbReference>
<proteinExistence type="inferred from homology"/>
<dbReference type="GO" id="GO:0009117">
    <property type="term" value="P:nucleotide metabolic process"/>
    <property type="evidence" value="ECO:0007669"/>
    <property type="project" value="UniProtKB-KW"/>
</dbReference>
<organism evidence="12 13">
    <name type="scientific">Algoriella xinjiangensis</name>
    <dbReference type="NCBI Taxonomy" id="684065"/>
    <lineage>
        <taxon>Bacteria</taxon>
        <taxon>Pseudomonadati</taxon>
        <taxon>Bacteroidota</taxon>
        <taxon>Flavobacteriia</taxon>
        <taxon>Flavobacteriales</taxon>
        <taxon>Weeksellaceae</taxon>
        <taxon>Algoriella</taxon>
    </lineage>
</organism>
<feature type="binding site" evidence="10">
    <location>
        <begin position="175"/>
        <end position="176"/>
    </location>
    <ligand>
        <name>substrate</name>
    </ligand>
</feature>
<dbReference type="InterPro" id="IPR002637">
    <property type="entry name" value="RdgB/HAM1"/>
</dbReference>
<evidence type="ECO:0000256" key="7">
    <source>
        <dbReference type="ARBA" id="ARBA00023080"/>
    </source>
</evidence>
<dbReference type="RefSeq" id="WP_092906409.1">
    <property type="nucleotide sequence ID" value="NZ_FOUZ01000002.1"/>
</dbReference>
<keyword evidence="5 10" id="KW-0378">Hydrolase</keyword>
<comment type="catalytic activity">
    <reaction evidence="8 10">
        <text>dITP + H2O = dIMP + diphosphate + H(+)</text>
        <dbReference type="Rhea" id="RHEA:28342"/>
        <dbReference type="ChEBI" id="CHEBI:15377"/>
        <dbReference type="ChEBI" id="CHEBI:15378"/>
        <dbReference type="ChEBI" id="CHEBI:33019"/>
        <dbReference type="ChEBI" id="CHEBI:61194"/>
        <dbReference type="ChEBI" id="CHEBI:61382"/>
        <dbReference type="EC" id="3.6.1.66"/>
    </reaction>
</comment>
<dbReference type="SUPFAM" id="SSF52972">
    <property type="entry name" value="ITPase-like"/>
    <property type="match status" value="1"/>
</dbReference>
<dbReference type="Pfam" id="PF01725">
    <property type="entry name" value="Ham1p_like"/>
    <property type="match status" value="1"/>
</dbReference>
<evidence type="ECO:0000313" key="12">
    <source>
        <dbReference type="EMBL" id="SFM78682.1"/>
    </source>
</evidence>
<keyword evidence="6 10" id="KW-0460">Magnesium</keyword>
<dbReference type="InterPro" id="IPR020922">
    <property type="entry name" value="dITP/XTP_pyrophosphatase"/>
</dbReference>
<dbReference type="GO" id="GO:0036220">
    <property type="term" value="F:ITP diphosphatase activity"/>
    <property type="evidence" value="ECO:0007669"/>
    <property type="project" value="UniProtKB-UniRule"/>
</dbReference>
<dbReference type="GO" id="GO:0046872">
    <property type="term" value="F:metal ion binding"/>
    <property type="evidence" value="ECO:0007669"/>
    <property type="project" value="UniProtKB-KW"/>
</dbReference>
<evidence type="ECO:0000256" key="1">
    <source>
        <dbReference type="ARBA" id="ARBA00008023"/>
    </source>
</evidence>
<feature type="binding site" evidence="10">
    <location>
        <begin position="7"/>
        <end position="12"/>
    </location>
    <ligand>
        <name>substrate</name>
    </ligand>
</feature>
<dbReference type="PANTHER" id="PTHR11067:SF9">
    <property type="entry name" value="INOSINE TRIPHOSPHATE PYROPHOSPHATASE"/>
    <property type="match status" value="1"/>
</dbReference>
<comment type="catalytic activity">
    <reaction evidence="10">
        <text>ITP + H2O = IMP + diphosphate + H(+)</text>
        <dbReference type="Rhea" id="RHEA:29399"/>
        <dbReference type="ChEBI" id="CHEBI:15377"/>
        <dbReference type="ChEBI" id="CHEBI:15378"/>
        <dbReference type="ChEBI" id="CHEBI:33019"/>
        <dbReference type="ChEBI" id="CHEBI:58053"/>
        <dbReference type="ChEBI" id="CHEBI:61402"/>
        <dbReference type="EC" id="3.6.1.66"/>
    </reaction>
</comment>
<dbReference type="EMBL" id="FOUZ01000002">
    <property type="protein sequence ID" value="SFM78682.1"/>
    <property type="molecule type" value="Genomic_DNA"/>
</dbReference>
<dbReference type="FunFam" id="3.90.950.10:FF:000001">
    <property type="entry name" value="dITP/XTP pyrophosphatase"/>
    <property type="match status" value="1"/>
</dbReference>
<protein>
    <recommendedName>
        <fullName evidence="10">dITP/XTP pyrophosphatase</fullName>
        <ecNumber evidence="10">3.6.1.66</ecNumber>
    </recommendedName>
    <alternativeName>
        <fullName evidence="10">Non-canonical purine NTP pyrophosphatase</fullName>
    </alternativeName>
    <alternativeName>
        <fullName evidence="10">Non-standard purine NTP pyrophosphatase</fullName>
    </alternativeName>
    <alternativeName>
        <fullName evidence="10">Nucleoside-triphosphate diphosphatase</fullName>
    </alternativeName>
    <alternativeName>
        <fullName evidence="10">Nucleoside-triphosphate pyrophosphatase</fullName>
        <shortName evidence="10">NTPase</shortName>
    </alternativeName>
</protein>
<evidence type="ECO:0000256" key="11">
    <source>
        <dbReference type="RuleBase" id="RU003781"/>
    </source>
</evidence>
<feature type="binding site" evidence="10">
    <location>
        <position position="170"/>
    </location>
    <ligand>
        <name>substrate</name>
    </ligand>
</feature>
<dbReference type="GO" id="GO:0005829">
    <property type="term" value="C:cytosol"/>
    <property type="evidence" value="ECO:0007669"/>
    <property type="project" value="TreeGrafter"/>
</dbReference>
<dbReference type="STRING" id="684065.SAMN05421738_102297"/>
<dbReference type="CDD" id="cd00515">
    <property type="entry name" value="HAM1"/>
    <property type="match status" value="1"/>
</dbReference>
<dbReference type="Proteomes" id="UP000199149">
    <property type="component" value="Unassembled WGS sequence"/>
</dbReference>